<proteinExistence type="predicted"/>
<name>A0ABM8FDD5_9GAMM</name>
<dbReference type="EMBL" id="AP027271">
    <property type="protein sequence ID" value="BDX02056.1"/>
    <property type="molecule type" value="Genomic_DNA"/>
</dbReference>
<dbReference type="PANTHER" id="PTHR16128">
    <property type="entry name" value="FAD/NAD(P)-BINDING OXIDOREDUCTASE FAMILY PROTEIN"/>
    <property type="match status" value="1"/>
</dbReference>
<protein>
    <submittedName>
        <fullName evidence="1">NAD/FAD-dependent oxidoreductase</fullName>
    </submittedName>
</protein>
<sequence>MNTSILDQTTTPIFDVAIIGAGLSGSLCAHLLAQSGQSVCVIEKSRGSGGRAGSKRLENEISCDLGTPYILAKHPDTLALFQPLTQDHIIAPWQQGNDQEGKAFVGVPKMSTLTRHWLEAATLVTNTRIHHLDQLNNDSEQPTWLLRDDKYKPVVIAKSLIIATPAQQAASLLATHDKLAVPLLRANRACENYESQWAMWLETEPCDLGALIEPKGSPIKRMIKDNHKPMRPLENVDRWVIQTDPSWTKQHLDTDKGWIADALLQAFSEITEHRVLKHGDPHRWFLSRFTEHKANRPFVWSPEHQVGLIGDWLCQGDAEGALLSAMSLTKHLKDLKNLKDLKDLN</sequence>
<dbReference type="RefSeq" id="WP_338265620.1">
    <property type="nucleotide sequence ID" value="NZ_AP027271.1"/>
</dbReference>
<reference evidence="1 2" key="1">
    <citation type="submission" date="2023-01" db="EMBL/GenBank/DDBJ databases">
        <title>Complete genome sequence of Marinomonas pontica strain 200518_36.</title>
        <authorList>
            <person name="Ueki S."/>
            <person name="Gajardo G."/>
            <person name="Maruyama F."/>
        </authorList>
    </citation>
    <scope>NUCLEOTIDE SEQUENCE [LARGE SCALE GENOMIC DNA]</scope>
    <source>
        <strain evidence="1 2">200518_36</strain>
    </source>
</reference>
<dbReference type="Pfam" id="PF13450">
    <property type="entry name" value="NAD_binding_8"/>
    <property type="match status" value="1"/>
</dbReference>
<organism evidence="1 2">
    <name type="scientific">Marinomonas pontica</name>
    <dbReference type="NCBI Taxonomy" id="264739"/>
    <lineage>
        <taxon>Bacteria</taxon>
        <taxon>Pseudomonadati</taxon>
        <taxon>Pseudomonadota</taxon>
        <taxon>Gammaproteobacteria</taxon>
        <taxon>Oceanospirillales</taxon>
        <taxon>Oceanospirillaceae</taxon>
        <taxon>Marinomonas</taxon>
    </lineage>
</organism>
<dbReference type="SUPFAM" id="SSF51905">
    <property type="entry name" value="FAD/NAD(P)-binding domain"/>
    <property type="match status" value="1"/>
</dbReference>
<accession>A0ABM8FDD5</accession>
<keyword evidence="2" id="KW-1185">Reference proteome</keyword>
<dbReference type="Gene3D" id="3.50.50.60">
    <property type="entry name" value="FAD/NAD(P)-binding domain"/>
    <property type="match status" value="1"/>
</dbReference>
<gene>
    <name evidence="1" type="ORF">MACH16_08040</name>
</gene>
<evidence type="ECO:0000313" key="2">
    <source>
        <dbReference type="Proteomes" id="UP001307608"/>
    </source>
</evidence>
<dbReference type="Proteomes" id="UP001307608">
    <property type="component" value="Chromosome"/>
</dbReference>
<evidence type="ECO:0000313" key="1">
    <source>
        <dbReference type="EMBL" id="BDX02056.1"/>
    </source>
</evidence>
<dbReference type="Gene3D" id="3.90.660.10">
    <property type="match status" value="1"/>
</dbReference>
<dbReference type="InterPro" id="IPR036188">
    <property type="entry name" value="FAD/NAD-bd_sf"/>
</dbReference>
<dbReference type="PANTHER" id="PTHR16128:SF5">
    <property type="entry name" value="FAD_NAD(P)-BINDING OXIDOREDUCTASE FAMILY PROTEIN"/>
    <property type="match status" value="1"/>
</dbReference>